<dbReference type="AlphaFoldDB" id="B8LVA7"/>
<dbReference type="PhylomeDB" id="B8LVA7"/>
<gene>
    <name evidence="1" type="ORF">TSTA_066100</name>
</gene>
<sequence length="114" mass="13481">MIQHSSQRLILCIGASKDNSTTHLNRDFYIRIPSDLQRFFPRCEFLKVEQPLYRIPKAGNHWFRMYYEHYMKQLAMETSTYNPCLLHCRDLKQGFSIIGMQTDDTLIVADEAFA</sequence>
<proteinExistence type="predicted"/>
<protein>
    <submittedName>
        <fullName evidence="1">Uncharacterized protein</fullName>
    </submittedName>
</protein>
<dbReference type="VEuPathDB" id="FungiDB:TSTA_066100"/>
<reference evidence="2" key="1">
    <citation type="journal article" date="2015" name="Genome Announc.">
        <title>Genome sequence of the AIDS-associated pathogen Penicillium marneffei (ATCC18224) and its near taxonomic relative Talaromyces stipitatus (ATCC10500).</title>
        <authorList>
            <person name="Nierman W.C."/>
            <person name="Fedorova-Abrams N.D."/>
            <person name="Andrianopoulos A."/>
        </authorList>
    </citation>
    <scope>NUCLEOTIDE SEQUENCE [LARGE SCALE GENOMIC DNA]</scope>
    <source>
        <strain evidence="2">ATCC 10500 / CBS 375.48 / QM 6759 / NRRL 1006</strain>
    </source>
</reference>
<dbReference type="RefSeq" id="XP_002340544.1">
    <property type="nucleotide sequence ID" value="XM_002340503.1"/>
</dbReference>
<keyword evidence="2" id="KW-1185">Reference proteome</keyword>
<dbReference type="GeneID" id="8102401"/>
<accession>B8LVA7</accession>
<evidence type="ECO:0000313" key="2">
    <source>
        <dbReference type="Proteomes" id="UP000001745"/>
    </source>
</evidence>
<dbReference type="Proteomes" id="UP000001745">
    <property type="component" value="Unassembled WGS sequence"/>
</dbReference>
<dbReference type="InParanoid" id="B8LVA7"/>
<dbReference type="OrthoDB" id="5150797at2759"/>
<organism evidence="1 2">
    <name type="scientific">Talaromyces stipitatus (strain ATCC 10500 / CBS 375.48 / QM 6759 / NRRL 1006)</name>
    <name type="common">Penicillium stipitatum</name>
    <dbReference type="NCBI Taxonomy" id="441959"/>
    <lineage>
        <taxon>Eukaryota</taxon>
        <taxon>Fungi</taxon>
        <taxon>Dikarya</taxon>
        <taxon>Ascomycota</taxon>
        <taxon>Pezizomycotina</taxon>
        <taxon>Eurotiomycetes</taxon>
        <taxon>Eurotiomycetidae</taxon>
        <taxon>Eurotiales</taxon>
        <taxon>Trichocomaceae</taxon>
        <taxon>Talaromyces</taxon>
        <taxon>Talaromyces sect. Talaromyces</taxon>
    </lineage>
</organism>
<dbReference type="EMBL" id="EQ962652">
    <property type="protein sequence ID" value="EED23157.1"/>
    <property type="molecule type" value="Genomic_DNA"/>
</dbReference>
<evidence type="ECO:0000313" key="1">
    <source>
        <dbReference type="EMBL" id="EED23157.1"/>
    </source>
</evidence>
<feature type="non-terminal residue" evidence="1">
    <location>
        <position position="114"/>
    </location>
</feature>
<dbReference type="HOGENOM" id="CLU_2127096_0_0_1"/>
<dbReference type="STRING" id="441959.B8LVA7"/>
<name>B8LVA7_TALSN</name>